<feature type="coiled-coil region" evidence="1">
    <location>
        <begin position="705"/>
        <end position="777"/>
    </location>
</feature>
<dbReference type="Pfam" id="PF13476">
    <property type="entry name" value="AAA_23"/>
    <property type="match status" value="1"/>
</dbReference>
<dbReference type="Proteomes" id="UP001500604">
    <property type="component" value="Unassembled WGS sequence"/>
</dbReference>
<protein>
    <submittedName>
        <fullName evidence="3">AAA family ATPase</fullName>
    </submittedName>
</protein>
<keyword evidence="4" id="KW-1185">Reference proteome</keyword>
<feature type="domain" description="Rad50/SbcC-type AAA" evidence="2">
    <location>
        <begin position="5"/>
        <end position="223"/>
    </location>
</feature>
<reference evidence="4" key="1">
    <citation type="journal article" date="2019" name="Int. J. Syst. Evol. Microbiol.">
        <title>The Global Catalogue of Microorganisms (GCM) 10K type strain sequencing project: providing services to taxonomists for standard genome sequencing and annotation.</title>
        <authorList>
            <consortium name="The Broad Institute Genomics Platform"/>
            <consortium name="The Broad Institute Genome Sequencing Center for Infectious Disease"/>
            <person name="Wu L."/>
            <person name="Ma J."/>
        </authorList>
    </citation>
    <scope>NUCLEOTIDE SEQUENCE [LARGE SCALE GENOMIC DNA]</scope>
    <source>
        <strain evidence="4">JCM 17805</strain>
    </source>
</reference>
<keyword evidence="1" id="KW-0175">Coiled coil</keyword>
<accession>A0ABP8V4H8</accession>
<dbReference type="RefSeq" id="WP_345197256.1">
    <property type="nucleotide sequence ID" value="NZ_BAABFL010000430.1"/>
</dbReference>
<sequence>MKILSLRLKNINSLKGEWKIDFQTPSFANNGLFAITGPTGAGKTTLLDAICLALYHQTPRLHTISASDNELMTRHTAECLSEVEFEVKGVAYRAFWSQRRARGKPDGKLQAPQVELARANGEIITTRINDKLKTVSELTGLDFDRFTKSMMLAQGGFAAFLEASANDRAELLEELTGTEIYGEISRRVFERMRREEDSLKLLRARAEGVQLLNDERLAELVAEQAALNLQHDNLLKEQQVLTEQNRWLEQLASRQQEKTAAARAHEQAIQAQSDNREALLKLEQATPAMEIQPQFQRFVELETKLEAVAQGLTKQQSEQQNAQQQYDAIEARHQQHQQELDTIKQEQAATETLLVEQVIPLDERIRQVTADLQTVNVKITASQAEQDSLQKTVASEEASLRNVIEALNKNRDYLNQNVHHQTLGEHLPLLRSWFEQRVSLETSQQATQQNKHKIQASVDELTRQIALTNEALNRSGKALDEQKQHWQTRDNEKLTLLDGASEDAILAKQQEWRDKQPLYLAMDNLSRQQASQVSALQNEQKQLETLRQSLTPSEQQLKALREQYRHVQQHIADIEKLLKQEQQINSLSEYRNHLQEGEACPLCGATEHPAIAEYQQLDVSETEQRLQEKRQELETVREMGDRQNSEVSRLQAQVESTEKAVTSRQEQLASIESEWAERCRALNLQILVEDAAAFVAVQQQFDESGTRIKQQVEQLNRLNQQLQKDLQLIDQCQHEITRQESSLALNRQAIAEYERQLAEKSDQLVQAEQSLVQLDGRIQSLVSDALDQQAPSVVEQSEWLEQQEACWLTWQQTTAQQTELQEKHNQIASQLAMKEQEKRQLEQTLEALTQQQATLHALLESQKKARYSLFGDKNTQIERQRIKEKVTGTESQCQTSQQAMLQIKQTINQLVGAITLQTNEKGQLSEALQAAQQDWQTALNDSPFRDADQFRQALLTRAEREQLTELKKRLDQALHQTQALLNAADTSLKAHLAQPLTDQTLDKVQEQLQERGNQVRLISQRQGEITQALKDDQDKRQNQASLFKAIEKQTIHFETWDQLSGLIGSSKGDKFRKFAQGLTLDHLVALANRQLENLHARYLLNRKGSEELSLEVLDTWQGDTARDIKTLSGGESFLVSLALALGLSDLVSHKTRIDSLFLDEGFGTLDHETLEIALNALDGLNASGKMVGIISHVESLKERIPTRIEVRKENGLGYSRLDRCFAYKPS</sequence>
<feature type="coiled-coil region" evidence="1">
    <location>
        <begin position="312"/>
        <end position="346"/>
    </location>
</feature>
<organism evidence="3 4">
    <name type="scientific">Kistimonas scapharcae</name>
    <dbReference type="NCBI Taxonomy" id="1036133"/>
    <lineage>
        <taxon>Bacteria</taxon>
        <taxon>Pseudomonadati</taxon>
        <taxon>Pseudomonadota</taxon>
        <taxon>Gammaproteobacteria</taxon>
        <taxon>Oceanospirillales</taxon>
        <taxon>Endozoicomonadaceae</taxon>
        <taxon>Kistimonas</taxon>
    </lineage>
</organism>
<name>A0ABP8V4H8_9GAMM</name>
<comment type="caution">
    <text evidence="3">The sequence shown here is derived from an EMBL/GenBank/DDBJ whole genome shotgun (WGS) entry which is preliminary data.</text>
</comment>
<evidence type="ECO:0000259" key="2">
    <source>
        <dbReference type="Pfam" id="PF13476"/>
    </source>
</evidence>
<dbReference type="InterPro" id="IPR027417">
    <property type="entry name" value="P-loop_NTPase"/>
</dbReference>
<dbReference type="PANTHER" id="PTHR32114:SF2">
    <property type="entry name" value="ABC TRANSPORTER ABCH.3"/>
    <property type="match status" value="1"/>
</dbReference>
<dbReference type="PANTHER" id="PTHR32114">
    <property type="entry name" value="ABC TRANSPORTER ABCH.3"/>
    <property type="match status" value="1"/>
</dbReference>
<feature type="coiled-coil region" evidence="1">
    <location>
        <begin position="956"/>
        <end position="983"/>
    </location>
</feature>
<gene>
    <name evidence="3" type="ORF">GCM10023116_32530</name>
</gene>
<dbReference type="EMBL" id="BAABFL010000430">
    <property type="protein sequence ID" value="GAA4650970.1"/>
    <property type="molecule type" value="Genomic_DNA"/>
</dbReference>
<evidence type="ECO:0000313" key="4">
    <source>
        <dbReference type="Proteomes" id="UP001500604"/>
    </source>
</evidence>
<evidence type="ECO:0000313" key="3">
    <source>
        <dbReference type="EMBL" id="GAA4650970.1"/>
    </source>
</evidence>
<dbReference type="InterPro" id="IPR038729">
    <property type="entry name" value="Rad50/SbcC_AAA"/>
</dbReference>
<feature type="coiled-coil region" evidence="1">
    <location>
        <begin position="612"/>
        <end position="646"/>
    </location>
</feature>
<dbReference type="SUPFAM" id="SSF52540">
    <property type="entry name" value="P-loop containing nucleoside triphosphate hydrolases"/>
    <property type="match status" value="1"/>
</dbReference>
<feature type="coiled-coil region" evidence="1">
    <location>
        <begin position="543"/>
        <end position="577"/>
    </location>
</feature>
<proteinExistence type="predicted"/>
<feature type="coiled-coil region" evidence="1">
    <location>
        <begin position="824"/>
        <end position="858"/>
    </location>
</feature>
<evidence type="ECO:0000256" key="1">
    <source>
        <dbReference type="SAM" id="Coils"/>
    </source>
</evidence>
<dbReference type="Gene3D" id="3.40.50.300">
    <property type="entry name" value="P-loop containing nucleotide triphosphate hydrolases"/>
    <property type="match status" value="2"/>
</dbReference>
<dbReference type="Pfam" id="PF13558">
    <property type="entry name" value="SbcC_Walker_B"/>
    <property type="match status" value="1"/>
</dbReference>